<evidence type="ECO:0000256" key="1">
    <source>
        <dbReference type="ARBA" id="ARBA00022741"/>
    </source>
</evidence>
<dbReference type="RefSeq" id="WP_386373338.1">
    <property type="nucleotide sequence ID" value="NZ_JBHUMP010000005.1"/>
</dbReference>
<protein>
    <submittedName>
        <fullName evidence="3">CpaE family protein</fullName>
    </submittedName>
</protein>
<name>A0ABW5U3F9_9RHOB</name>
<keyword evidence="2" id="KW-0067">ATP-binding</keyword>
<accession>A0ABW5U3F9</accession>
<gene>
    <name evidence="3" type="ORF">ACFSUD_08380</name>
</gene>
<dbReference type="PANTHER" id="PTHR43384:SF6">
    <property type="entry name" value="SEPTUM SITE-DETERMINING PROTEIN MIND HOMOLOG, CHLOROPLASTIC"/>
    <property type="match status" value="1"/>
</dbReference>
<evidence type="ECO:0000313" key="3">
    <source>
        <dbReference type="EMBL" id="MFD2739581.1"/>
    </source>
</evidence>
<reference evidence="4" key="1">
    <citation type="journal article" date="2019" name="Int. J. Syst. Evol. Microbiol.">
        <title>The Global Catalogue of Microorganisms (GCM) 10K type strain sequencing project: providing services to taxonomists for standard genome sequencing and annotation.</title>
        <authorList>
            <consortium name="The Broad Institute Genomics Platform"/>
            <consortium name="The Broad Institute Genome Sequencing Center for Infectious Disease"/>
            <person name="Wu L."/>
            <person name="Ma J."/>
        </authorList>
    </citation>
    <scope>NUCLEOTIDE SEQUENCE [LARGE SCALE GENOMIC DNA]</scope>
    <source>
        <strain evidence="4">TISTR 2562</strain>
    </source>
</reference>
<dbReference type="SUPFAM" id="SSF52540">
    <property type="entry name" value="P-loop containing nucleoside triphosphate hydrolases"/>
    <property type="match status" value="1"/>
</dbReference>
<evidence type="ECO:0000313" key="4">
    <source>
        <dbReference type="Proteomes" id="UP001597474"/>
    </source>
</evidence>
<dbReference type="Proteomes" id="UP001597474">
    <property type="component" value="Unassembled WGS sequence"/>
</dbReference>
<comment type="caution">
    <text evidence="3">The sequence shown here is derived from an EMBL/GenBank/DDBJ whole genome shotgun (WGS) entry which is preliminary data.</text>
</comment>
<dbReference type="PANTHER" id="PTHR43384">
    <property type="entry name" value="SEPTUM SITE-DETERMINING PROTEIN MIND HOMOLOG, CHLOROPLASTIC-RELATED"/>
    <property type="match status" value="1"/>
</dbReference>
<dbReference type="EMBL" id="JBHUMP010000005">
    <property type="protein sequence ID" value="MFD2739581.1"/>
    <property type="molecule type" value="Genomic_DNA"/>
</dbReference>
<sequence>MTLAETDIERQVALAMALPDDPPETAGIVEVEAEAPAAPGCAQVLLVTQTPAIRDALSAEMAQDDTVQGQTRPGPLSAALPELAGAPGNIDVLVFELDRELEADLAALRALTETPGPQLIAVSATPLCETRKQVLENAGVQEVLSLTLTAQSGARDVQKLPEPAETIPAETIPPETIPAARDLPPPNAPQGKPIRLPQSGPLNALAAAQPVRSDITVVLRARGGAGATTIAVNLAVTEAEHVAPGSIALVDLDLQNGAMALSRDMPDCTDTSEQGKGETDVDDDFLARAMVRHHSGVDVLTAPDVFAPLTALQPGRIAQLLDALQARYDHVVLDMPQSVLDWIEPVLDRAARVLLVSDMSLPSIKRTRRLVDIIGENRTALPIRVVINLDRKSTFPSATQAEIAELIGAPLAHWIPVDPRAARRVGNGTRAAPPLADAKPSATGKAFGALVKAISPRQKKG</sequence>
<dbReference type="Gene3D" id="3.40.50.300">
    <property type="entry name" value="P-loop containing nucleotide triphosphate hydrolases"/>
    <property type="match status" value="1"/>
</dbReference>
<dbReference type="InterPro" id="IPR050625">
    <property type="entry name" value="ParA/MinD_ATPase"/>
</dbReference>
<keyword evidence="1" id="KW-0547">Nucleotide-binding</keyword>
<dbReference type="InterPro" id="IPR027417">
    <property type="entry name" value="P-loop_NTPase"/>
</dbReference>
<organism evidence="3 4">
    <name type="scientific">Sulfitobacter aestuarii</name>
    <dbReference type="NCBI Taxonomy" id="2161676"/>
    <lineage>
        <taxon>Bacteria</taxon>
        <taxon>Pseudomonadati</taxon>
        <taxon>Pseudomonadota</taxon>
        <taxon>Alphaproteobacteria</taxon>
        <taxon>Rhodobacterales</taxon>
        <taxon>Roseobacteraceae</taxon>
        <taxon>Sulfitobacter</taxon>
    </lineage>
</organism>
<evidence type="ECO:0000256" key="2">
    <source>
        <dbReference type="ARBA" id="ARBA00022840"/>
    </source>
</evidence>
<keyword evidence="4" id="KW-1185">Reference proteome</keyword>
<proteinExistence type="predicted"/>